<reference evidence="1" key="1">
    <citation type="submission" date="2021-05" db="EMBL/GenBank/DDBJ databases">
        <authorList>
            <person name="Pan Q."/>
            <person name="Jouanno E."/>
            <person name="Zahm M."/>
            <person name="Klopp C."/>
            <person name="Cabau C."/>
            <person name="Louis A."/>
            <person name="Berthelot C."/>
            <person name="Parey E."/>
            <person name="Roest Crollius H."/>
            <person name="Montfort J."/>
            <person name="Robinson-Rechavi M."/>
            <person name="Bouchez O."/>
            <person name="Lampietro C."/>
            <person name="Lopez Roques C."/>
            <person name="Donnadieu C."/>
            <person name="Postlethwait J."/>
            <person name="Bobe J."/>
            <person name="Dillon D."/>
            <person name="Chandos A."/>
            <person name="von Hippel F."/>
            <person name="Guiguen Y."/>
        </authorList>
    </citation>
    <scope>NUCLEOTIDE SEQUENCE</scope>
    <source>
        <strain evidence="1">YG-Jan2019</strain>
    </source>
</reference>
<proteinExistence type="predicted"/>
<protein>
    <submittedName>
        <fullName evidence="1">Uncharacterized protein</fullName>
    </submittedName>
</protein>
<evidence type="ECO:0000313" key="2">
    <source>
        <dbReference type="Proteomes" id="UP001157502"/>
    </source>
</evidence>
<accession>A0ACC2G550</accession>
<keyword evidence="2" id="KW-1185">Reference proteome</keyword>
<sequence length="104" mass="11530">MSASSLDTDRSYDTVVHAAKANAREMPKAVNEPPVTPRPPEDLKLTRCLSKSDSDLSDSPLGEEDGSLRCCESVNDCSSEKERMERSPSFASEWDEVMFWTVSV</sequence>
<dbReference type="EMBL" id="CM055744">
    <property type="protein sequence ID" value="KAJ7998671.1"/>
    <property type="molecule type" value="Genomic_DNA"/>
</dbReference>
<gene>
    <name evidence="1" type="ORF">DPEC_G00207300</name>
</gene>
<dbReference type="Proteomes" id="UP001157502">
    <property type="component" value="Chromosome 17"/>
</dbReference>
<evidence type="ECO:0000313" key="1">
    <source>
        <dbReference type="EMBL" id="KAJ7998671.1"/>
    </source>
</evidence>
<name>A0ACC2G550_DALPE</name>
<comment type="caution">
    <text evidence="1">The sequence shown here is derived from an EMBL/GenBank/DDBJ whole genome shotgun (WGS) entry which is preliminary data.</text>
</comment>
<organism evidence="1 2">
    <name type="scientific">Dallia pectoralis</name>
    <name type="common">Alaska blackfish</name>
    <dbReference type="NCBI Taxonomy" id="75939"/>
    <lineage>
        <taxon>Eukaryota</taxon>
        <taxon>Metazoa</taxon>
        <taxon>Chordata</taxon>
        <taxon>Craniata</taxon>
        <taxon>Vertebrata</taxon>
        <taxon>Euteleostomi</taxon>
        <taxon>Actinopterygii</taxon>
        <taxon>Neopterygii</taxon>
        <taxon>Teleostei</taxon>
        <taxon>Protacanthopterygii</taxon>
        <taxon>Esociformes</taxon>
        <taxon>Umbridae</taxon>
        <taxon>Dallia</taxon>
    </lineage>
</organism>